<evidence type="ECO:0000256" key="6">
    <source>
        <dbReference type="ARBA" id="ARBA00022679"/>
    </source>
</evidence>
<protein>
    <recommendedName>
        <fullName evidence="4">glycerol-3-phosphate 1-O-acyltransferase</fullName>
        <ecNumber evidence="4">2.3.1.15</ecNumber>
    </recommendedName>
</protein>
<dbReference type="Pfam" id="PF14829">
    <property type="entry name" value="GPAT_N"/>
    <property type="match status" value="1"/>
</dbReference>
<evidence type="ECO:0000256" key="9">
    <source>
        <dbReference type="ARBA" id="ARBA00023264"/>
    </source>
</evidence>
<name>A0A2K3LIX8_TRIPR</name>
<dbReference type="EC" id="2.3.1.15" evidence="4"/>
<evidence type="ECO:0000256" key="5">
    <source>
        <dbReference type="ARBA" id="ARBA00022516"/>
    </source>
</evidence>
<proteinExistence type="inferred from homology"/>
<keyword evidence="9" id="KW-1208">Phospholipid metabolism</keyword>
<dbReference type="InterPro" id="IPR023083">
    <property type="entry name" value="G3P_O-acylTrfase_N"/>
</dbReference>
<dbReference type="GO" id="GO:0009570">
    <property type="term" value="C:chloroplast stroma"/>
    <property type="evidence" value="ECO:0007669"/>
    <property type="project" value="TreeGrafter"/>
</dbReference>
<dbReference type="GO" id="GO:0006655">
    <property type="term" value="P:phosphatidylglycerol biosynthetic process"/>
    <property type="evidence" value="ECO:0007669"/>
    <property type="project" value="TreeGrafter"/>
</dbReference>
<evidence type="ECO:0000313" key="14">
    <source>
        <dbReference type="EMBL" id="PNX79015.1"/>
    </source>
</evidence>
<dbReference type="Gene3D" id="1.10.1200.50">
    <property type="entry name" value="Glycerol-3-phosphate acyltransferase, alpha helical bundle, N-terminal"/>
    <property type="match status" value="1"/>
</dbReference>
<dbReference type="InterPro" id="IPR038114">
    <property type="entry name" value="GPAT_N_sf"/>
</dbReference>
<reference evidence="13 15" key="1">
    <citation type="journal article" date="2014" name="Am. J. Bot.">
        <title>Genome assembly and annotation for red clover (Trifolium pratense; Fabaceae).</title>
        <authorList>
            <person name="Istvanek J."/>
            <person name="Jaros M."/>
            <person name="Krenek A."/>
            <person name="Repkova J."/>
        </authorList>
    </citation>
    <scope>NUCLEOTIDE SEQUENCE [LARGE SCALE GENOMIC DNA]</scope>
    <source>
        <strain evidence="15">cv. Tatra</strain>
        <tissue evidence="13">Young leaves</tissue>
    </source>
</reference>
<evidence type="ECO:0000256" key="4">
    <source>
        <dbReference type="ARBA" id="ARBA00013113"/>
    </source>
</evidence>
<evidence type="ECO:0000256" key="10">
    <source>
        <dbReference type="ARBA" id="ARBA00023315"/>
    </source>
</evidence>
<dbReference type="Proteomes" id="UP000236291">
    <property type="component" value="Unassembled WGS sequence"/>
</dbReference>
<feature type="domain" description="Glycerol-3-phosphate O-acyltransferase alpha-helical bundle N-terminal" evidence="12">
    <location>
        <begin position="76"/>
        <end position="121"/>
    </location>
</feature>
<dbReference type="EMBL" id="ASHM01035146">
    <property type="protein sequence ID" value="PNX79015.1"/>
    <property type="molecule type" value="Genomic_DNA"/>
</dbReference>
<evidence type="ECO:0000256" key="8">
    <source>
        <dbReference type="ARBA" id="ARBA00023209"/>
    </source>
</evidence>
<comment type="caution">
    <text evidence="13">The sequence shown here is derived from an EMBL/GenBank/DDBJ whole genome shotgun (WGS) entry which is preliminary data.</text>
</comment>
<dbReference type="InterPro" id="IPR016222">
    <property type="entry name" value="G3P_O-acylTrfase_chlp"/>
</dbReference>
<evidence type="ECO:0000313" key="15">
    <source>
        <dbReference type="Proteomes" id="UP000236291"/>
    </source>
</evidence>
<sequence>MFITSTPFSSPSTAFFSPPKPSKPLLRSTLYLRSSTSTSSSSSVTSTSYSNLAFNIKSRDNKNTVVSANMTSSVSSRTFLNAQNEQDVLSGIKKEVEAGTLPPSIAAGMEELYLNYKSAEISVICSCLVDIL</sequence>
<keyword evidence="7" id="KW-0443">Lipid metabolism</keyword>
<dbReference type="PANTHER" id="PTHR35695">
    <property type="entry name" value="GLYCEROL-3-PHOSPHATE ACYLTRANSFERASE, CHLOROPLASTIC"/>
    <property type="match status" value="1"/>
</dbReference>
<dbReference type="STRING" id="57577.A0A2K3LIX8"/>
<evidence type="ECO:0000313" key="13">
    <source>
        <dbReference type="EMBL" id="PNX78494.1"/>
    </source>
</evidence>
<dbReference type="AlphaFoldDB" id="A0A2K3LIX8"/>
<keyword evidence="10 13" id="KW-0012">Acyltransferase</keyword>
<dbReference type="EMBL" id="ASHM01034209">
    <property type="protein sequence ID" value="PNX78494.1"/>
    <property type="molecule type" value="Genomic_DNA"/>
</dbReference>
<comment type="pathway">
    <text evidence="2">Lipid metabolism.</text>
</comment>
<dbReference type="SUPFAM" id="SSF69593">
    <property type="entry name" value="Glycerol-3-phosphate (1)-acyltransferase"/>
    <property type="match status" value="1"/>
</dbReference>
<accession>A0A2K3LIX8</accession>
<dbReference type="GO" id="GO:0004366">
    <property type="term" value="F:glycerol-3-phosphate O-acyltransferase activity"/>
    <property type="evidence" value="ECO:0007669"/>
    <property type="project" value="UniProtKB-EC"/>
</dbReference>
<feature type="region of interest" description="Disordered" evidence="11">
    <location>
        <begin position="1"/>
        <end position="21"/>
    </location>
</feature>
<evidence type="ECO:0000259" key="12">
    <source>
        <dbReference type="Pfam" id="PF14829"/>
    </source>
</evidence>
<dbReference type="UniPathway" id="UPA00557">
    <property type="reaction ID" value="UER00612"/>
</dbReference>
<evidence type="ECO:0000256" key="7">
    <source>
        <dbReference type="ARBA" id="ARBA00023098"/>
    </source>
</evidence>
<comment type="similarity">
    <text evidence="3">Belongs to the GPAT/DAPAT family.</text>
</comment>
<keyword evidence="5" id="KW-0444">Lipid biosynthesis</keyword>
<evidence type="ECO:0000256" key="2">
    <source>
        <dbReference type="ARBA" id="ARBA00005189"/>
    </source>
</evidence>
<comment type="pathway">
    <text evidence="1">Phospholipid metabolism; CDP-diacylglycerol biosynthesis; CDP-diacylglycerol from sn-glycerol 3-phosphate: step 1/3.</text>
</comment>
<evidence type="ECO:0000256" key="11">
    <source>
        <dbReference type="SAM" id="MobiDB-lite"/>
    </source>
</evidence>
<gene>
    <name evidence="13" type="ORF">L195_g034472</name>
    <name evidence="14" type="ORF">L195_g034998</name>
</gene>
<dbReference type="ExpressionAtlas" id="A0A2K3LIX8">
    <property type="expression patterns" value="baseline"/>
</dbReference>
<reference evidence="13 15" key="2">
    <citation type="journal article" date="2017" name="Front. Plant Sci.">
        <title>Gene Classification and Mining of Molecular Markers Useful in Red Clover (Trifolium pratense) Breeding.</title>
        <authorList>
            <person name="Istvanek J."/>
            <person name="Dluhosova J."/>
            <person name="Dluhos P."/>
            <person name="Patkova L."/>
            <person name="Nedelnik J."/>
            <person name="Repkova J."/>
        </authorList>
    </citation>
    <scope>NUCLEOTIDE SEQUENCE [LARGE SCALE GENOMIC DNA]</scope>
    <source>
        <strain evidence="15">cv. Tatra</strain>
        <tissue evidence="13">Young leaves</tissue>
    </source>
</reference>
<evidence type="ECO:0000256" key="3">
    <source>
        <dbReference type="ARBA" id="ARBA00007937"/>
    </source>
</evidence>
<organism evidence="13 15">
    <name type="scientific">Trifolium pratense</name>
    <name type="common">Red clover</name>
    <dbReference type="NCBI Taxonomy" id="57577"/>
    <lineage>
        <taxon>Eukaryota</taxon>
        <taxon>Viridiplantae</taxon>
        <taxon>Streptophyta</taxon>
        <taxon>Embryophyta</taxon>
        <taxon>Tracheophyta</taxon>
        <taxon>Spermatophyta</taxon>
        <taxon>Magnoliopsida</taxon>
        <taxon>eudicotyledons</taxon>
        <taxon>Gunneridae</taxon>
        <taxon>Pentapetalae</taxon>
        <taxon>rosids</taxon>
        <taxon>fabids</taxon>
        <taxon>Fabales</taxon>
        <taxon>Fabaceae</taxon>
        <taxon>Papilionoideae</taxon>
        <taxon>50 kb inversion clade</taxon>
        <taxon>NPAAA clade</taxon>
        <taxon>Hologalegina</taxon>
        <taxon>IRL clade</taxon>
        <taxon>Trifolieae</taxon>
        <taxon>Trifolium</taxon>
    </lineage>
</organism>
<keyword evidence="8" id="KW-0594">Phospholipid biosynthesis</keyword>
<evidence type="ECO:0000256" key="1">
    <source>
        <dbReference type="ARBA" id="ARBA00004765"/>
    </source>
</evidence>
<keyword evidence="6 13" id="KW-0808">Transferase</keyword>
<dbReference type="GO" id="GO:0016024">
    <property type="term" value="P:CDP-diacylglycerol biosynthetic process"/>
    <property type="evidence" value="ECO:0007669"/>
    <property type="project" value="UniProtKB-UniPathway"/>
</dbReference>
<dbReference type="PANTHER" id="PTHR35695:SF1">
    <property type="entry name" value="GLYCEROL-3-PHOSPHATE ACYLTRANSFERASE, CHLOROPLASTIC"/>
    <property type="match status" value="1"/>
</dbReference>